<evidence type="ECO:0000259" key="2">
    <source>
        <dbReference type="Pfam" id="PF01343"/>
    </source>
</evidence>
<dbReference type="SUPFAM" id="SSF52096">
    <property type="entry name" value="ClpP/crotonase"/>
    <property type="match status" value="1"/>
</dbReference>
<reference evidence="3 4" key="1">
    <citation type="submission" date="2017-06" db="EMBL/GenBank/DDBJ databases">
        <title>Celeribacter sp. TSPH2 complete genome sequence.</title>
        <authorList>
            <person name="Woo J.-H."/>
            <person name="Kim H.-S."/>
        </authorList>
    </citation>
    <scope>NUCLEOTIDE SEQUENCE [LARGE SCALE GENOMIC DNA]</scope>
    <source>
        <strain evidence="3 4">TSPH2</strain>
    </source>
</reference>
<gene>
    <name evidence="3" type="ORF">CEW89_08455</name>
</gene>
<dbReference type="InterPro" id="IPR033855">
    <property type="entry name" value="Protein_C"/>
</dbReference>
<dbReference type="KEGG" id="ceh:CEW89_08455"/>
<protein>
    <submittedName>
        <fullName evidence="3">Peptidase S49</fullName>
    </submittedName>
</protein>
<accession>A0A291GC24</accession>
<keyword evidence="4" id="KW-1185">Reference proteome</keyword>
<comment type="similarity">
    <text evidence="1">Belongs to the peptidase S49 family.</text>
</comment>
<dbReference type="PANTHER" id="PTHR42987:SF4">
    <property type="entry name" value="PROTEASE SOHB-RELATED"/>
    <property type="match status" value="1"/>
</dbReference>
<dbReference type="PANTHER" id="PTHR42987">
    <property type="entry name" value="PEPTIDASE S49"/>
    <property type="match status" value="1"/>
</dbReference>
<evidence type="ECO:0000256" key="1">
    <source>
        <dbReference type="ARBA" id="ARBA00008683"/>
    </source>
</evidence>
<dbReference type="Proteomes" id="UP000217935">
    <property type="component" value="Chromosome"/>
</dbReference>
<dbReference type="GO" id="GO:0006508">
    <property type="term" value="P:proteolysis"/>
    <property type="evidence" value="ECO:0007669"/>
    <property type="project" value="InterPro"/>
</dbReference>
<dbReference type="CDD" id="cd07022">
    <property type="entry name" value="S49_Sppa_36K_type"/>
    <property type="match status" value="1"/>
</dbReference>
<feature type="domain" description="Peptidase S49" evidence="2">
    <location>
        <begin position="132"/>
        <end position="286"/>
    </location>
</feature>
<dbReference type="InterPro" id="IPR029045">
    <property type="entry name" value="ClpP/crotonase-like_dom_sf"/>
</dbReference>
<evidence type="ECO:0000313" key="4">
    <source>
        <dbReference type="Proteomes" id="UP000217935"/>
    </source>
</evidence>
<dbReference type="EMBL" id="CP022196">
    <property type="protein sequence ID" value="ATG47604.1"/>
    <property type="molecule type" value="Genomic_DNA"/>
</dbReference>
<dbReference type="GO" id="GO:0008233">
    <property type="term" value="F:peptidase activity"/>
    <property type="evidence" value="ECO:0007669"/>
    <property type="project" value="InterPro"/>
</dbReference>
<dbReference type="RefSeq" id="WP_096805589.1">
    <property type="nucleotide sequence ID" value="NZ_CP022196.1"/>
</dbReference>
<organism evidence="3 4">
    <name type="scientific">Celeribacter ethanolicus</name>
    <dbReference type="NCBI Taxonomy" id="1758178"/>
    <lineage>
        <taxon>Bacteria</taxon>
        <taxon>Pseudomonadati</taxon>
        <taxon>Pseudomonadota</taxon>
        <taxon>Alphaproteobacteria</taxon>
        <taxon>Rhodobacterales</taxon>
        <taxon>Roseobacteraceae</taxon>
        <taxon>Celeribacter</taxon>
    </lineage>
</organism>
<dbReference type="OrthoDB" id="266140at2"/>
<dbReference type="Pfam" id="PF01343">
    <property type="entry name" value="Peptidase_S49"/>
    <property type="match status" value="1"/>
</dbReference>
<dbReference type="InterPro" id="IPR002142">
    <property type="entry name" value="Peptidase_S49"/>
</dbReference>
<dbReference type="Gene3D" id="3.90.226.10">
    <property type="entry name" value="2-enoyl-CoA Hydratase, Chain A, domain 1"/>
    <property type="match status" value="1"/>
</dbReference>
<sequence>MPHEIDRILAAAASHIWLIDEDKAQEIVNVLAVRASTGQGIDWAADEAKPVYAAETRQGRQGPIHVLQLHGTVMPRSGMMSRMSGGASLDQFMKAFDAAASDASAQAIVMDIDSPGGIVDFVPEAAERMFKARRADRPIVAVANPLCASAAYWLASAADEIVVTVSGRVGSVGVYQMHDDLSEALKMKGISRTVMKKGPRKAEGAIGPLDESAMKHREEEIGYIYDLFTKAVARNRGVDLSVVRADPEEAKEHFGGGRAYRAREAVRLGMADRIGTLEDTISRLQRGRLTPRTARARLSVI</sequence>
<dbReference type="AlphaFoldDB" id="A0A291GC24"/>
<name>A0A291GC24_9RHOB</name>
<evidence type="ECO:0000313" key="3">
    <source>
        <dbReference type="EMBL" id="ATG47604.1"/>
    </source>
</evidence>
<proteinExistence type="inferred from homology"/>